<dbReference type="AlphaFoldDB" id="A0A914WQA6"/>
<keyword evidence="2" id="KW-1185">Reference proteome</keyword>
<feature type="compositionally biased region" description="Basic and acidic residues" evidence="1">
    <location>
        <begin position="8"/>
        <end position="22"/>
    </location>
</feature>
<organism evidence="2 3">
    <name type="scientific">Plectus sambesii</name>
    <dbReference type="NCBI Taxonomy" id="2011161"/>
    <lineage>
        <taxon>Eukaryota</taxon>
        <taxon>Metazoa</taxon>
        <taxon>Ecdysozoa</taxon>
        <taxon>Nematoda</taxon>
        <taxon>Chromadorea</taxon>
        <taxon>Plectida</taxon>
        <taxon>Plectina</taxon>
        <taxon>Plectoidea</taxon>
        <taxon>Plectidae</taxon>
        <taxon>Plectus</taxon>
    </lineage>
</organism>
<evidence type="ECO:0000313" key="3">
    <source>
        <dbReference type="WBParaSite" id="PSAMB.scaffold474size50061.g6066.t1"/>
    </source>
</evidence>
<accession>A0A914WQA6</accession>
<feature type="compositionally biased region" description="Polar residues" evidence="1">
    <location>
        <begin position="79"/>
        <end position="90"/>
    </location>
</feature>
<reference evidence="3" key="1">
    <citation type="submission" date="2022-11" db="UniProtKB">
        <authorList>
            <consortium name="WormBaseParasite"/>
        </authorList>
    </citation>
    <scope>IDENTIFICATION</scope>
</reference>
<dbReference type="WBParaSite" id="PSAMB.scaffold474size50061.g6066.t1">
    <property type="protein sequence ID" value="PSAMB.scaffold474size50061.g6066.t1"/>
    <property type="gene ID" value="PSAMB.scaffold474size50061.g6066"/>
</dbReference>
<protein>
    <submittedName>
        <fullName evidence="3">Uncharacterized protein</fullName>
    </submittedName>
</protein>
<feature type="region of interest" description="Disordered" evidence="1">
    <location>
        <begin position="1"/>
        <end position="50"/>
    </location>
</feature>
<dbReference type="Proteomes" id="UP000887566">
    <property type="component" value="Unplaced"/>
</dbReference>
<proteinExistence type="predicted"/>
<sequence length="127" mass="13650">MLADDDGDLKLSTRREEEHEGEMPGGWIDGRADTIGGELGKAMAPPSPDPIIVRPTRFLLPREDILTVLTSPPLRKRSAISSKDTQSGSGVVTGRRFDAKNKMARKNAAAACINHRATSGGVDGEKR</sequence>
<name>A0A914WQA6_9BILA</name>
<feature type="region of interest" description="Disordered" evidence="1">
    <location>
        <begin position="76"/>
        <end position="96"/>
    </location>
</feature>
<evidence type="ECO:0000256" key="1">
    <source>
        <dbReference type="SAM" id="MobiDB-lite"/>
    </source>
</evidence>
<evidence type="ECO:0000313" key="2">
    <source>
        <dbReference type="Proteomes" id="UP000887566"/>
    </source>
</evidence>